<evidence type="ECO:0000256" key="2">
    <source>
        <dbReference type="ARBA" id="ARBA00005992"/>
    </source>
</evidence>
<comment type="pathway">
    <text evidence="1 7">Cell wall biogenesis; peptidoglycan biosynthesis.</text>
</comment>
<dbReference type="InterPro" id="IPR005490">
    <property type="entry name" value="LD_TPept_cat_dom"/>
</dbReference>
<dbReference type="GO" id="GO:0004180">
    <property type="term" value="F:carboxypeptidase activity"/>
    <property type="evidence" value="ECO:0007669"/>
    <property type="project" value="UniProtKB-ARBA"/>
</dbReference>
<dbReference type="PROSITE" id="PS51257">
    <property type="entry name" value="PROKAR_LIPOPROTEIN"/>
    <property type="match status" value="1"/>
</dbReference>
<dbReference type="GO" id="GO:0016740">
    <property type="term" value="F:transferase activity"/>
    <property type="evidence" value="ECO:0007669"/>
    <property type="project" value="UniProtKB-KW"/>
</dbReference>
<evidence type="ECO:0000313" key="10">
    <source>
        <dbReference type="Proteomes" id="UP000244224"/>
    </source>
</evidence>
<evidence type="ECO:0000256" key="5">
    <source>
        <dbReference type="ARBA" id="ARBA00022984"/>
    </source>
</evidence>
<evidence type="ECO:0000313" key="9">
    <source>
        <dbReference type="EMBL" id="PTX52618.1"/>
    </source>
</evidence>
<keyword evidence="10" id="KW-1185">Reference proteome</keyword>
<dbReference type="SUPFAM" id="SSF141523">
    <property type="entry name" value="L,D-transpeptidase catalytic domain-like"/>
    <property type="match status" value="1"/>
</dbReference>
<dbReference type="RefSeq" id="WP_108128098.1">
    <property type="nucleotide sequence ID" value="NZ_QBKP01000002.1"/>
</dbReference>
<keyword evidence="4 7" id="KW-0133">Cell shape</keyword>
<feature type="active site" description="Nucleophile" evidence="7">
    <location>
        <position position="145"/>
    </location>
</feature>
<dbReference type="GO" id="GO:0008360">
    <property type="term" value="P:regulation of cell shape"/>
    <property type="evidence" value="ECO:0007669"/>
    <property type="project" value="UniProtKB-UniRule"/>
</dbReference>
<accession>A0A2T6B9B6</accession>
<evidence type="ECO:0000256" key="4">
    <source>
        <dbReference type="ARBA" id="ARBA00022960"/>
    </source>
</evidence>
<comment type="caution">
    <text evidence="9">The sequence shown here is derived from an EMBL/GenBank/DDBJ whole genome shotgun (WGS) entry which is preliminary data.</text>
</comment>
<proteinExistence type="inferred from homology"/>
<dbReference type="OrthoDB" id="9809748at2"/>
<sequence length="170" mass="18738">MRRRNFLFGSALALSGCSGLWPSRETPSVEVAPGSVSRLHVLKGERLLRLEAGEQVVREYRIGLGFTPEGPKLHQGDGRTPEGLYRIDRRNPRSAYHLALGVSYPSPEDRVRAWAKGRSPGGDIFLHGSPNGMDPEPSGDWTRGCIAVRNAEIEEIWRLVPTGCPILIEA</sequence>
<dbReference type="UniPathway" id="UPA00219"/>
<dbReference type="GO" id="GO:0071555">
    <property type="term" value="P:cell wall organization"/>
    <property type="evidence" value="ECO:0007669"/>
    <property type="project" value="UniProtKB-UniRule"/>
</dbReference>
<keyword evidence="5 7" id="KW-0573">Peptidoglycan synthesis</keyword>
<dbReference type="PANTHER" id="PTHR36699:SF1">
    <property type="entry name" value="L,D-TRANSPEPTIDASE YAFK-RELATED"/>
    <property type="match status" value="1"/>
</dbReference>
<dbReference type="GO" id="GO:0009252">
    <property type="term" value="P:peptidoglycan biosynthetic process"/>
    <property type="evidence" value="ECO:0007669"/>
    <property type="project" value="UniProtKB-UniPathway"/>
</dbReference>
<evidence type="ECO:0000256" key="6">
    <source>
        <dbReference type="ARBA" id="ARBA00023316"/>
    </source>
</evidence>
<keyword evidence="3" id="KW-0808">Transferase</keyword>
<evidence type="ECO:0000256" key="1">
    <source>
        <dbReference type="ARBA" id="ARBA00004752"/>
    </source>
</evidence>
<evidence type="ECO:0000256" key="3">
    <source>
        <dbReference type="ARBA" id="ARBA00022679"/>
    </source>
</evidence>
<dbReference type="InterPro" id="IPR038063">
    <property type="entry name" value="Transpep_catalytic_dom"/>
</dbReference>
<protein>
    <submittedName>
        <fullName evidence="9">L,D-transpeptidase-like protein</fullName>
    </submittedName>
</protein>
<name>A0A2T6B9B6_9RHOB</name>
<evidence type="ECO:0000256" key="7">
    <source>
        <dbReference type="PROSITE-ProRule" id="PRU01373"/>
    </source>
</evidence>
<dbReference type="AlphaFoldDB" id="A0A2T6B9B6"/>
<keyword evidence="6 7" id="KW-0961">Cell wall biogenesis/degradation</keyword>
<feature type="domain" description="L,D-TPase catalytic" evidence="8">
    <location>
        <begin position="37"/>
        <end position="169"/>
    </location>
</feature>
<dbReference type="Pfam" id="PF03734">
    <property type="entry name" value="YkuD"/>
    <property type="match status" value="1"/>
</dbReference>
<gene>
    <name evidence="9" type="ORF">C8N34_102402</name>
</gene>
<dbReference type="EMBL" id="QBKP01000002">
    <property type="protein sequence ID" value="PTX52618.1"/>
    <property type="molecule type" value="Genomic_DNA"/>
</dbReference>
<dbReference type="Gene3D" id="2.40.440.10">
    <property type="entry name" value="L,D-transpeptidase catalytic domain-like"/>
    <property type="match status" value="1"/>
</dbReference>
<dbReference type="PROSITE" id="PS52029">
    <property type="entry name" value="LD_TPASE"/>
    <property type="match status" value="1"/>
</dbReference>
<feature type="active site" description="Proton donor/acceptor" evidence="7">
    <location>
        <position position="127"/>
    </location>
</feature>
<dbReference type="Proteomes" id="UP000244224">
    <property type="component" value="Unassembled WGS sequence"/>
</dbReference>
<reference evidence="9 10" key="1">
    <citation type="submission" date="2018-04" db="EMBL/GenBank/DDBJ databases">
        <title>Genomic Encyclopedia of Archaeal and Bacterial Type Strains, Phase II (KMG-II): from individual species to whole genera.</title>
        <authorList>
            <person name="Goeker M."/>
        </authorList>
    </citation>
    <scope>NUCLEOTIDE SEQUENCE [LARGE SCALE GENOMIC DNA]</scope>
    <source>
        <strain evidence="9 10">DSM 21823</strain>
    </source>
</reference>
<evidence type="ECO:0000259" key="8">
    <source>
        <dbReference type="PROSITE" id="PS52029"/>
    </source>
</evidence>
<organism evidence="9 10">
    <name type="scientific">Gemmobacter caeni</name>
    <dbReference type="NCBI Taxonomy" id="589035"/>
    <lineage>
        <taxon>Bacteria</taxon>
        <taxon>Pseudomonadati</taxon>
        <taxon>Pseudomonadota</taxon>
        <taxon>Alphaproteobacteria</taxon>
        <taxon>Rhodobacterales</taxon>
        <taxon>Paracoccaceae</taxon>
        <taxon>Gemmobacter</taxon>
    </lineage>
</organism>
<comment type="similarity">
    <text evidence="2">Belongs to the YkuD family.</text>
</comment>
<dbReference type="CDD" id="cd16913">
    <property type="entry name" value="YkuD_like"/>
    <property type="match status" value="1"/>
</dbReference>
<dbReference type="PANTHER" id="PTHR36699">
    <property type="entry name" value="LD-TRANSPEPTIDASE"/>
    <property type="match status" value="1"/>
</dbReference>